<evidence type="ECO:0000313" key="1">
    <source>
        <dbReference type="EMBL" id="KKN37826.1"/>
    </source>
</evidence>
<accession>A0A0F9SLS1</accession>
<name>A0A0F9SLS1_9ZZZZ</name>
<dbReference type="AlphaFoldDB" id="A0A0F9SLS1"/>
<comment type="caution">
    <text evidence="1">The sequence shown here is derived from an EMBL/GenBank/DDBJ whole genome shotgun (WGS) entry which is preliminary data.</text>
</comment>
<proteinExistence type="predicted"/>
<sequence length="63" mass="7178">MSLFDYRVSMDLAAKDLPFYALIMTAMAQADTPNLERLQSAWPEVWEEMKARYHAPGGQLEGD</sequence>
<protein>
    <submittedName>
        <fullName evidence="1">Uncharacterized protein</fullName>
    </submittedName>
</protein>
<dbReference type="EMBL" id="LAZR01001868">
    <property type="protein sequence ID" value="KKN37826.1"/>
    <property type="molecule type" value="Genomic_DNA"/>
</dbReference>
<organism evidence="1">
    <name type="scientific">marine sediment metagenome</name>
    <dbReference type="NCBI Taxonomy" id="412755"/>
    <lineage>
        <taxon>unclassified sequences</taxon>
        <taxon>metagenomes</taxon>
        <taxon>ecological metagenomes</taxon>
    </lineage>
</organism>
<reference evidence="1" key="1">
    <citation type="journal article" date="2015" name="Nature">
        <title>Complex archaea that bridge the gap between prokaryotes and eukaryotes.</title>
        <authorList>
            <person name="Spang A."/>
            <person name="Saw J.H."/>
            <person name="Jorgensen S.L."/>
            <person name="Zaremba-Niedzwiedzka K."/>
            <person name="Martijn J."/>
            <person name="Lind A.E."/>
            <person name="van Eijk R."/>
            <person name="Schleper C."/>
            <person name="Guy L."/>
            <person name="Ettema T.J."/>
        </authorList>
    </citation>
    <scope>NUCLEOTIDE SEQUENCE</scope>
</reference>
<gene>
    <name evidence="1" type="ORF">LCGC14_0759700</name>
</gene>